<dbReference type="RefSeq" id="WP_227422586.1">
    <property type="nucleotide sequence ID" value="NZ_CP071868.1"/>
</dbReference>
<gene>
    <name evidence="2" type="ORF">J4E96_13315</name>
</gene>
<accession>A0A8A4Z923</accession>
<evidence type="ECO:0000256" key="1">
    <source>
        <dbReference type="SAM" id="MobiDB-lite"/>
    </source>
</evidence>
<proteinExistence type="predicted"/>
<protein>
    <submittedName>
        <fullName evidence="2">Uncharacterized protein</fullName>
    </submittedName>
</protein>
<reference evidence="2" key="1">
    <citation type="submission" date="2021-03" db="EMBL/GenBank/DDBJ databases">
        <title>Pengzhenrongella sicca gen. nov., sp. nov., a new member of suborder Micrococcineae isolated from High-Arctic tundra soil.</title>
        <authorList>
            <person name="Peng F."/>
        </authorList>
    </citation>
    <scope>NUCLEOTIDE SEQUENCE</scope>
    <source>
        <strain evidence="2">LRZ-2</strain>
    </source>
</reference>
<name>A0A8A4Z923_9MICO</name>
<evidence type="ECO:0000313" key="3">
    <source>
        <dbReference type="Proteomes" id="UP000663937"/>
    </source>
</evidence>
<organism evidence="2 3">
    <name type="scientific">Pengzhenrongella sicca</name>
    <dbReference type="NCBI Taxonomy" id="2819238"/>
    <lineage>
        <taxon>Bacteria</taxon>
        <taxon>Bacillati</taxon>
        <taxon>Actinomycetota</taxon>
        <taxon>Actinomycetes</taxon>
        <taxon>Micrococcales</taxon>
        <taxon>Pengzhenrongella</taxon>
    </lineage>
</organism>
<dbReference type="EMBL" id="CP071868">
    <property type="protein sequence ID" value="QTE28354.1"/>
    <property type="molecule type" value="Genomic_DNA"/>
</dbReference>
<dbReference type="Proteomes" id="UP000663937">
    <property type="component" value="Chromosome"/>
</dbReference>
<feature type="region of interest" description="Disordered" evidence="1">
    <location>
        <begin position="45"/>
        <end position="84"/>
    </location>
</feature>
<feature type="compositionally biased region" description="Low complexity" evidence="1">
    <location>
        <begin position="45"/>
        <end position="59"/>
    </location>
</feature>
<keyword evidence="3" id="KW-1185">Reference proteome</keyword>
<dbReference type="AlphaFoldDB" id="A0A8A4Z923"/>
<sequence length="197" mass="19652">MRTHGGRRRGGSLRSWRTRARTGLLAATAVALLGACGVGPFAGTSSGSAPSALASPGPSVTSPGSEKDSPDPALLADEPDPDSAVGALAEGFPADLLPVPDGAEVLVSSVERVGESDAYQVSLNLRTTLEAADVVAVYRASLTAAGFAEAAPAGADAALAAQSTFTRSGGDELLVIGVLDRDGVRTVTIGGRLRIAS</sequence>
<evidence type="ECO:0000313" key="2">
    <source>
        <dbReference type="EMBL" id="QTE28354.1"/>
    </source>
</evidence>
<dbReference type="KEGG" id="psic:J4E96_13315"/>